<evidence type="ECO:0000313" key="4">
    <source>
        <dbReference type="Proteomes" id="UP000650467"/>
    </source>
</evidence>
<gene>
    <name evidence="3" type="ORF">HXX76_010283</name>
</gene>
<evidence type="ECO:0000256" key="1">
    <source>
        <dbReference type="SAM" id="Coils"/>
    </source>
</evidence>
<organism evidence="3 4">
    <name type="scientific">Chlamydomonas incerta</name>
    <dbReference type="NCBI Taxonomy" id="51695"/>
    <lineage>
        <taxon>Eukaryota</taxon>
        <taxon>Viridiplantae</taxon>
        <taxon>Chlorophyta</taxon>
        <taxon>core chlorophytes</taxon>
        <taxon>Chlorophyceae</taxon>
        <taxon>CS clade</taxon>
        <taxon>Chlamydomonadales</taxon>
        <taxon>Chlamydomonadaceae</taxon>
        <taxon>Chlamydomonas</taxon>
    </lineage>
</organism>
<evidence type="ECO:0000256" key="2">
    <source>
        <dbReference type="SAM" id="MobiDB-lite"/>
    </source>
</evidence>
<feature type="compositionally biased region" description="Pro residues" evidence="2">
    <location>
        <begin position="919"/>
        <end position="931"/>
    </location>
</feature>
<dbReference type="EMBL" id="JAEHOC010000028">
    <property type="protein sequence ID" value="KAG2430184.1"/>
    <property type="molecule type" value="Genomic_DNA"/>
</dbReference>
<comment type="caution">
    <text evidence="3">The sequence shown here is derived from an EMBL/GenBank/DDBJ whole genome shotgun (WGS) entry which is preliminary data.</text>
</comment>
<feature type="compositionally biased region" description="Low complexity" evidence="2">
    <location>
        <begin position="608"/>
        <end position="640"/>
    </location>
</feature>
<dbReference type="OrthoDB" id="545694at2759"/>
<feature type="region of interest" description="Disordered" evidence="2">
    <location>
        <begin position="1004"/>
        <end position="1062"/>
    </location>
</feature>
<accession>A0A835VYE2</accession>
<feature type="compositionally biased region" description="Polar residues" evidence="2">
    <location>
        <begin position="586"/>
        <end position="596"/>
    </location>
</feature>
<keyword evidence="4" id="KW-1185">Reference proteome</keyword>
<feature type="region of interest" description="Disordered" evidence="2">
    <location>
        <begin position="100"/>
        <end position="123"/>
    </location>
</feature>
<feature type="region of interest" description="Disordered" evidence="2">
    <location>
        <begin position="812"/>
        <end position="979"/>
    </location>
</feature>
<feature type="compositionally biased region" description="Pro residues" evidence="2">
    <location>
        <begin position="948"/>
        <end position="961"/>
    </location>
</feature>
<sequence length="1130" mass="115543">MHAAGPDAIKSLQATIRRLQLQLEEQKADGRLERYRKLQKDLEECDKVRAALRDALVTSQWSDDEVDAYLTKRLFKASQLYGASRELLLRENRLLRSQLEEHHVTSRTSRPAAAGGGGGGTPGKLVVAESRLKQARMMQGPHMESVSRLLTAAEELEAAERGYRLPSVAHAEVQADDGSRKYIQTLEQQMATLAGQKMQLMNQVASLTEQNRVLDMKLEGALDQVSELRRQKTDMLAHADNLSKDLRDHLLSEAKRADVAETSLAEARLLAAAAREAEAEARKRMDAALAEAGAMQAALQEKTEQVDTLRGLYLELRETLEKLAGDVASGQQDMARRLLDATNAAADDQRTLLLGVKDAADGGQRAAAHSAHAVEDMSGVQRVLVGEMAQQREVTLGAYERQLAALMALLQQSEADRVRLARQAIAASALNRVEDKRHQQTVALLLHEVPGSVAQRLAPELGALAEGTAAVADGLAKTQDTLAAAGIVVPGLVGPGPGPDLVEDETTRLLGGSKALRSQLHNLAAAAPGPPLEGAGAQTLAGQASPYAAGLFRQLPPGMEPLQPVGGPYGQYGPYGLPQPPGAMSSPPTAMMTTPGQEHLQQYPPPQYYQQQQGQQQHQQQHQQQQSQQQLPPHQHQQQQLLYSPPDRFAGGAVGSPGDLAVAWYPPGLVPSDSGGRGGGPPGYPAAPSYLSGRRALGMTSPNQWDDVPYIDQFQYNYQPLQQVGGQPPPLAGGGAEQAAHIDLVLQLAPPPLPPPPPPELLAEAEAARLLAAGEGPAGWYGQDTCMGTSAPAGGPSHLPPGIGQHQAWAFEPVGGAGPHHDDAAGAHMGPPPPPPPAQFLTMQPLPPGQPHAPPAEAAAQAAPAARASGSGSAVGPPHPDAAHASASAAPAGGQPHVEPSAGSHTPAHRQASASAIAPSPPLPPPGPPPTTALSAAPAPTGPTGGLAPPPPQAPPPPSAPVGPVEGPHRGPPSAASLAAAPDAASGLAAAAAAAAAPLTKAGPAPGVHAAAGQPAADAGPAGGAAGGAGAAPGAAVGSGAAVPPAPVAHQPTPGAPSTEIEPVEEEAVVKGAPAGAVAGGGAGAGTGAEGIAGAGAGPPTASGLLVLPEVMELSKWTPAPALRHLAPPQ</sequence>
<keyword evidence="1" id="KW-0175">Coiled coil</keyword>
<reference evidence="3" key="1">
    <citation type="journal article" date="2020" name="bioRxiv">
        <title>Comparative genomics of Chlamydomonas.</title>
        <authorList>
            <person name="Craig R.J."/>
            <person name="Hasan A.R."/>
            <person name="Ness R.W."/>
            <person name="Keightley P.D."/>
        </authorList>
    </citation>
    <scope>NUCLEOTIDE SEQUENCE</scope>
    <source>
        <strain evidence="3">SAG 7.73</strain>
    </source>
</reference>
<evidence type="ECO:0000313" key="3">
    <source>
        <dbReference type="EMBL" id="KAG2430184.1"/>
    </source>
</evidence>
<proteinExistence type="predicted"/>
<dbReference type="AlphaFoldDB" id="A0A835VYE2"/>
<feature type="compositionally biased region" description="Gly residues" evidence="2">
    <location>
        <begin position="1021"/>
        <end position="1031"/>
    </location>
</feature>
<feature type="compositionally biased region" description="Low complexity" evidence="2">
    <location>
        <begin position="883"/>
        <end position="897"/>
    </location>
</feature>
<feature type="compositionally biased region" description="Low complexity" evidence="2">
    <location>
        <begin position="855"/>
        <end position="876"/>
    </location>
</feature>
<feature type="compositionally biased region" description="Low complexity" evidence="2">
    <location>
        <begin position="1032"/>
        <end position="1043"/>
    </location>
</feature>
<feature type="coiled-coil region" evidence="1">
    <location>
        <begin position="396"/>
        <end position="423"/>
    </location>
</feature>
<feature type="compositionally biased region" description="Low complexity" evidence="2">
    <location>
        <begin position="1004"/>
        <end position="1020"/>
    </location>
</feature>
<feature type="region of interest" description="Disordered" evidence="2">
    <location>
        <begin position="558"/>
        <end position="640"/>
    </location>
</feature>
<protein>
    <submittedName>
        <fullName evidence="3">Uncharacterized protein</fullName>
    </submittedName>
</protein>
<feature type="compositionally biased region" description="Pro residues" evidence="2">
    <location>
        <begin position="845"/>
        <end position="854"/>
    </location>
</feature>
<feature type="coiled-coil region" evidence="1">
    <location>
        <begin position="264"/>
        <end position="319"/>
    </location>
</feature>
<name>A0A835VYE2_CHLIN</name>
<feature type="coiled-coil region" evidence="1">
    <location>
        <begin position="9"/>
        <end position="55"/>
    </location>
</feature>
<feature type="coiled-coil region" evidence="1">
    <location>
        <begin position="183"/>
        <end position="231"/>
    </location>
</feature>
<dbReference type="Proteomes" id="UP000650467">
    <property type="component" value="Unassembled WGS sequence"/>
</dbReference>
<feature type="compositionally biased region" description="Low complexity" evidence="2">
    <location>
        <begin position="561"/>
        <end position="576"/>
    </location>
</feature>